<feature type="signal peptide" evidence="2">
    <location>
        <begin position="1"/>
        <end position="22"/>
    </location>
</feature>
<dbReference type="Proteomes" id="UP000001072">
    <property type="component" value="Unassembled WGS sequence"/>
</dbReference>
<evidence type="ECO:0000256" key="1">
    <source>
        <dbReference type="SAM" id="MobiDB-lite"/>
    </source>
</evidence>
<accession>F4S8D4</accession>
<dbReference type="RefSeq" id="XP_007417656.1">
    <property type="nucleotide sequence ID" value="XM_007417594.1"/>
</dbReference>
<dbReference type="GeneID" id="18926628"/>
<dbReference type="KEGG" id="mlr:MELLADRAFT_124121"/>
<dbReference type="InParanoid" id="F4S8D4"/>
<evidence type="ECO:0000256" key="2">
    <source>
        <dbReference type="SAM" id="SignalP"/>
    </source>
</evidence>
<protein>
    <submittedName>
        <fullName evidence="3">Secreted protein</fullName>
    </submittedName>
</protein>
<feature type="chain" id="PRO_5003322079" evidence="2">
    <location>
        <begin position="23"/>
        <end position="162"/>
    </location>
</feature>
<dbReference type="EMBL" id="GL883164">
    <property type="protein sequence ID" value="EGF99079.1"/>
    <property type="molecule type" value="Genomic_DNA"/>
</dbReference>
<dbReference type="AlphaFoldDB" id="F4S8D4"/>
<organism evidence="4">
    <name type="scientific">Melampsora larici-populina (strain 98AG31 / pathotype 3-4-7)</name>
    <name type="common">Poplar leaf rust fungus</name>
    <dbReference type="NCBI Taxonomy" id="747676"/>
    <lineage>
        <taxon>Eukaryota</taxon>
        <taxon>Fungi</taxon>
        <taxon>Dikarya</taxon>
        <taxon>Basidiomycota</taxon>
        <taxon>Pucciniomycotina</taxon>
        <taxon>Pucciniomycetes</taxon>
        <taxon>Pucciniales</taxon>
        <taxon>Melampsoraceae</taxon>
        <taxon>Melampsora</taxon>
    </lineage>
</organism>
<reference evidence="4" key="1">
    <citation type="journal article" date="2011" name="Proc. Natl. Acad. Sci. U.S.A.">
        <title>Obligate biotrophy features unraveled by the genomic analysis of rust fungi.</title>
        <authorList>
            <person name="Duplessis S."/>
            <person name="Cuomo C.A."/>
            <person name="Lin Y.-C."/>
            <person name="Aerts A."/>
            <person name="Tisserant E."/>
            <person name="Veneault-Fourrey C."/>
            <person name="Joly D.L."/>
            <person name="Hacquard S."/>
            <person name="Amselem J."/>
            <person name="Cantarel B.L."/>
            <person name="Chiu R."/>
            <person name="Coutinho P.M."/>
            <person name="Feau N."/>
            <person name="Field M."/>
            <person name="Frey P."/>
            <person name="Gelhaye E."/>
            <person name="Goldberg J."/>
            <person name="Grabherr M.G."/>
            <person name="Kodira C.D."/>
            <person name="Kohler A."/>
            <person name="Kuees U."/>
            <person name="Lindquist E.A."/>
            <person name="Lucas S.M."/>
            <person name="Mago R."/>
            <person name="Mauceli E."/>
            <person name="Morin E."/>
            <person name="Murat C."/>
            <person name="Pangilinan J.L."/>
            <person name="Park R."/>
            <person name="Pearson M."/>
            <person name="Quesneville H."/>
            <person name="Rouhier N."/>
            <person name="Sakthikumar S."/>
            <person name="Salamov A.A."/>
            <person name="Schmutz J."/>
            <person name="Selles B."/>
            <person name="Shapiro H."/>
            <person name="Tanguay P."/>
            <person name="Tuskan G.A."/>
            <person name="Henrissat B."/>
            <person name="Van de Peer Y."/>
            <person name="Rouze P."/>
            <person name="Ellis J.G."/>
            <person name="Dodds P.N."/>
            <person name="Schein J.E."/>
            <person name="Zhong S."/>
            <person name="Hamelin R.C."/>
            <person name="Grigoriev I.V."/>
            <person name="Szabo L.J."/>
            <person name="Martin F."/>
        </authorList>
    </citation>
    <scope>NUCLEOTIDE SEQUENCE [LARGE SCALE GENOMIC DNA]</scope>
    <source>
        <strain evidence="4">98AG31 / pathotype 3-4-7</strain>
    </source>
</reference>
<evidence type="ECO:0000313" key="4">
    <source>
        <dbReference type="Proteomes" id="UP000001072"/>
    </source>
</evidence>
<dbReference type="HOGENOM" id="CLU_1635776_0_0_1"/>
<feature type="region of interest" description="Disordered" evidence="1">
    <location>
        <begin position="139"/>
        <end position="162"/>
    </location>
</feature>
<evidence type="ECO:0000313" key="3">
    <source>
        <dbReference type="EMBL" id="EGF99079.1"/>
    </source>
</evidence>
<name>F4S8D4_MELLP</name>
<keyword evidence="2" id="KW-0732">Signal</keyword>
<dbReference type="VEuPathDB" id="FungiDB:MELLADRAFT_124121"/>
<sequence>MFYTCILICLSLLSSFQQTVVGQCLPAGSKPINIGQCRKALATYKFDNRGLLDNDGYKNKKTCGSCGISMSQVSSLPKAKTSLDGFYKKFLEEALGNLTQACTIRSGKKESMLPGIWAGAFADGTTFFAMEVEVGDMPADKCSSVPRKPKNKRRSSNLEPFN</sequence>
<gene>
    <name evidence="3" type="ORF">MELLADRAFT_124121</name>
</gene>
<keyword evidence="4" id="KW-1185">Reference proteome</keyword>
<proteinExistence type="predicted"/>